<reference evidence="3 4" key="1">
    <citation type="journal article" date="2019" name="Int. J. Syst. Evol. Microbiol.">
        <title>The Global Catalogue of Microorganisms (GCM) 10K type strain sequencing project: providing services to taxonomists for standard genome sequencing and annotation.</title>
        <authorList>
            <consortium name="The Broad Institute Genomics Platform"/>
            <consortium name="The Broad Institute Genome Sequencing Center for Infectious Disease"/>
            <person name="Wu L."/>
            <person name="Ma J."/>
        </authorList>
    </citation>
    <scope>NUCLEOTIDE SEQUENCE [LARGE SCALE GENOMIC DNA]</scope>
    <source>
        <strain evidence="3 4">PSR21</strain>
    </source>
</reference>
<feature type="compositionally biased region" description="Low complexity" evidence="1">
    <location>
        <begin position="376"/>
        <end position="388"/>
    </location>
</feature>
<proteinExistence type="predicted"/>
<keyword evidence="4" id="KW-1185">Reference proteome</keyword>
<dbReference type="EMBL" id="JBHTBF010000002">
    <property type="protein sequence ID" value="MFC7318013.1"/>
    <property type="molecule type" value="Genomic_DNA"/>
</dbReference>
<evidence type="ECO:0000259" key="2">
    <source>
        <dbReference type="SMART" id="SM00769"/>
    </source>
</evidence>
<dbReference type="SMART" id="SM00769">
    <property type="entry name" value="WHy"/>
    <property type="match status" value="2"/>
</dbReference>
<accession>A0ABD6ADQ3</accession>
<protein>
    <submittedName>
        <fullName evidence="3">LEA type 2 family protein</fullName>
    </submittedName>
</protein>
<dbReference type="InterPro" id="IPR013990">
    <property type="entry name" value="WHy-dom"/>
</dbReference>
<dbReference type="Proteomes" id="UP001596547">
    <property type="component" value="Unassembled WGS sequence"/>
</dbReference>
<dbReference type="InterPro" id="IPR013783">
    <property type="entry name" value="Ig-like_fold"/>
</dbReference>
<evidence type="ECO:0000256" key="1">
    <source>
        <dbReference type="SAM" id="MobiDB-lite"/>
    </source>
</evidence>
<gene>
    <name evidence="3" type="ORF">ACFQPE_14605</name>
</gene>
<feature type="compositionally biased region" description="Acidic residues" evidence="1">
    <location>
        <begin position="336"/>
        <end position="345"/>
    </location>
</feature>
<organism evidence="3 4">
    <name type="scientific">Halomarina halobia</name>
    <dbReference type="NCBI Taxonomy" id="3033386"/>
    <lineage>
        <taxon>Archaea</taxon>
        <taxon>Methanobacteriati</taxon>
        <taxon>Methanobacteriota</taxon>
        <taxon>Stenosarchaea group</taxon>
        <taxon>Halobacteria</taxon>
        <taxon>Halobacteriales</taxon>
        <taxon>Natronomonadaceae</taxon>
        <taxon>Halomarina</taxon>
    </lineage>
</organism>
<feature type="domain" description="Water stress and hypersensitive response" evidence="2">
    <location>
        <begin position="184"/>
        <end position="304"/>
    </location>
</feature>
<feature type="compositionally biased region" description="Low complexity" evidence="1">
    <location>
        <begin position="352"/>
        <end position="367"/>
    </location>
</feature>
<dbReference type="SUPFAM" id="SSF117070">
    <property type="entry name" value="LEA14-like"/>
    <property type="match status" value="2"/>
</dbReference>
<name>A0ABD6ADQ3_9EURY</name>
<evidence type="ECO:0000313" key="4">
    <source>
        <dbReference type="Proteomes" id="UP001596547"/>
    </source>
</evidence>
<evidence type="ECO:0000313" key="3">
    <source>
        <dbReference type="EMBL" id="MFC7318013.1"/>
    </source>
</evidence>
<feature type="domain" description="Water stress and hypersensitive response" evidence="2">
    <location>
        <begin position="38"/>
        <end position="155"/>
    </location>
</feature>
<dbReference type="Gene3D" id="2.60.40.10">
    <property type="entry name" value="Immunoglobulins"/>
    <property type="match status" value="2"/>
</dbReference>
<feature type="region of interest" description="Disordered" evidence="1">
    <location>
        <begin position="319"/>
        <end position="388"/>
    </location>
</feature>
<feature type="compositionally biased region" description="Low complexity" evidence="1">
    <location>
        <begin position="319"/>
        <end position="335"/>
    </location>
</feature>
<dbReference type="RefSeq" id="WP_276305708.1">
    <property type="nucleotide sequence ID" value="NZ_CP119992.1"/>
</dbReference>
<dbReference type="GeneID" id="79315302"/>
<sequence length="388" mass="41201">MVRGLFTSRLRVVATIVLVLTGSVAGALVTGVVGAPSVAGVENRFGAVNESRTVVHTDLHVRNPNPIGVRFGGTTVNYTVAMNEVVLASGEKEGIGIESGNATLSFVTSMENERIPEWWVTHVRNGETTRVHVDARVRSSLLGRTFAVPQERTVETDVIGQFRSTEDRPVRADSPLAPDPVLIVRETDARWGAVTADRTPIETRFVVYNPNSSPYVLTEIGYEMTMNDVPVGSGASERAHVIEPGTEEAIDATTAIRNARLDEWWVSHLERNQVTDLRIDFYAKLELPSGATIRLPLDALTYTETIETDVFGTKNATAGAEANASAEGGANGTTDEGTDDADEEGTNSSAATPTPTDEPTDGSAPTDDGADGDDGGLLSALAPARAGN</sequence>
<comment type="caution">
    <text evidence="3">The sequence shown here is derived from an EMBL/GenBank/DDBJ whole genome shotgun (WGS) entry which is preliminary data.</text>
</comment>
<dbReference type="InterPro" id="IPR004864">
    <property type="entry name" value="LEA_2"/>
</dbReference>
<dbReference type="AlphaFoldDB" id="A0ABD6ADQ3"/>
<dbReference type="Pfam" id="PF03168">
    <property type="entry name" value="LEA_2"/>
    <property type="match status" value="2"/>
</dbReference>